<name>A0ABW3N5S2_9FLAO</name>
<dbReference type="Proteomes" id="UP001597013">
    <property type="component" value="Unassembled WGS sequence"/>
</dbReference>
<keyword evidence="1" id="KW-0732">Signal</keyword>
<protein>
    <submittedName>
        <fullName evidence="2">Type IX secretion system membrane protein PorP/SprF</fullName>
    </submittedName>
</protein>
<evidence type="ECO:0000313" key="2">
    <source>
        <dbReference type="EMBL" id="MFD1062821.1"/>
    </source>
</evidence>
<reference evidence="3" key="1">
    <citation type="journal article" date="2019" name="Int. J. Syst. Evol. Microbiol.">
        <title>The Global Catalogue of Microorganisms (GCM) 10K type strain sequencing project: providing services to taxonomists for standard genome sequencing and annotation.</title>
        <authorList>
            <consortium name="The Broad Institute Genomics Platform"/>
            <consortium name="The Broad Institute Genome Sequencing Center for Infectious Disease"/>
            <person name="Wu L."/>
            <person name="Ma J."/>
        </authorList>
    </citation>
    <scope>NUCLEOTIDE SEQUENCE [LARGE SCALE GENOMIC DNA]</scope>
    <source>
        <strain evidence="3">CCUG 62215</strain>
    </source>
</reference>
<sequence>MKFYKNTLKVVALLLFCTLYAQQEPNYALYRYTMNAVNPAYAAADGTTSLTSNFRSQWVDVEDAPETQTFFFQTPLTENLGIGLSIVNDNVFVENRTSFNVDFSYKLQLNESTNVFLGLKAGGRTYNVDQGGFGRFNFNNNQVDPAVANIDTGFRPNLGIGAYLVNDKYFLSLSVPGLLLSDRVNVDNGRVTIANEKAHFYLSGGYNFDLSDKVEFRPSTMIRYTSGNPISADLTAAFRYNQRFEAGVMYSTDAAWAGTIMFNLADWMDFGYAYGGSSRSELNSINDGTHEILVRFNFPKAE</sequence>
<evidence type="ECO:0000313" key="3">
    <source>
        <dbReference type="Proteomes" id="UP001597013"/>
    </source>
</evidence>
<keyword evidence="3" id="KW-1185">Reference proteome</keyword>
<dbReference type="Pfam" id="PF11751">
    <property type="entry name" value="PorP_SprF"/>
    <property type="match status" value="1"/>
</dbReference>
<comment type="caution">
    <text evidence="2">The sequence shown here is derived from an EMBL/GenBank/DDBJ whole genome shotgun (WGS) entry which is preliminary data.</text>
</comment>
<feature type="signal peptide" evidence="1">
    <location>
        <begin position="1"/>
        <end position="21"/>
    </location>
</feature>
<gene>
    <name evidence="2" type="ORF">ACFQ1Q_06140</name>
</gene>
<evidence type="ECO:0000256" key="1">
    <source>
        <dbReference type="SAM" id="SignalP"/>
    </source>
</evidence>
<dbReference type="NCBIfam" id="TIGR03519">
    <property type="entry name" value="T9SS_PorP_fam"/>
    <property type="match status" value="1"/>
</dbReference>
<proteinExistence type="predicted"/>
<feature type="chain" id="PRO_5047226584" evidence="1">
    <location>
        <begin position="22"/>
        <end position="302"/>
    </location>
</feature>
<dbReference type="InterPro" id="IPR019861">
    <property type="entry name" value="PorP/SprF_Bacteroidetes"/>
</dbReference>
<dbReference type="EMBL" id="JBHTJL010000009">
    <property type="protein sequence ID" value="MFD1062821.1"/>
    <property type="molecule type" value="Genomic_DNA"/>
</dbReference>
<dbReference type="RefSeq" id="WP_386129022.1">
    <property type="nucleotide sequence ID" value="NZ_JBHTJL010000009.1"/>
</dbReference>
<accession>A0ABW3N5S2</accession>
<organism evidence="2 3">
    <name type="scientific">Winogradskyella litorisediminis</name>
    <dbReference type="NCBI Taxonomy" id="1156618"/>
    <lineage>
        <taxon>Bacteria</taxon>
        <taxon>Pseudomonadati</taxon>
        <taxon>Bacteroidota</taxon>
        <taxon>Flavobacteriia</taxon>
        <taxon>Flavobacteriales</taxon>
        <taxon>Flavobacteriaceae</taxon>
        <taxon>Winogradskyella</taxon>
    </lineage>
</organism>